<dbReference type="InterPro" id="IPR036412">
    <property type="entry name" value="HAD-like_sf"/>
</dbReference>
<name>A0ABR4PWK5_9HELO</name>
<dbReference type="InterPro" id="IPR027417">
    <property type="entry name" value="P-loop_NTPase"/>
</dbReference>
<gene>
    <name evidence="2" type="ORF">PVAG01_01222</name>
</gene>
<dbReference type="CDD" id="cd01625">
    <property type="entry name" value="HAD_PNP"/>
    <property type="match status" value="1"/>
</dbReference>
<organism evidence="2 3">
    <name type="scientific">Phlyctema vagabunda</name>
    <dbReference type="NCBI Taxonomy" id="108571"/>
    <lineage>
        <taxon>Eukaryota</taxon>
        <taxon>Fungi</taxon>
        <taxon>Dikarya</taxon>
        <taxon>Ascomycota</taxon>
        <taxon>Pezizomycotina</taxon>
        <taxon>Leotiomycetes</taxon>
        <taxon>Helotiales</taxon>
        <taxon>Dermateaceae</taxon>
        <taxon>Phlyctema</taxon>
    </lineage>
</organism>
<dbReference type="InterPro" id="IPR006551">
    <property type="entry name" value="Polynucleotide_phosphatase"/>
</dbReference>
<keyword evidence="2" id="KW-0808">Transferase</keyword>
<dbReference type="SUPFAM" id="SSF52540">
    <property type="entry name" value="P-loop containing nucleoside triphosphate hydrolases"/>
    <property type="match status" value="1"/>
</dbReference>
<accession>A0ABR4PWK5</accession>
<dbReference type="Gene3D" id="2.40.320.10">
    <property type="entry name" value="Hypothetical Protein Pfu-838710-001"/>
    <property type="match status" value="1"/>
</dbReference>
<dbReference type="SUPFAM" id="SSF56784">
    <property type="entry name" value="HAD-like"/>
    <property type="match status" value="1"/>
</dbReference>
<dbReference type="GO" id="GO:0016301">
    <property type="term" value="F:kinase activity"/>
    <property type="evidence" value="ECO:0007669"/>
    <property type="project" value="UniProtKB-KW"/>
</dbReference>
<dbReference type="Gene3D" id="3.40.50.300">
    <property type="entry name" value="P-loop containing nucleotide triphosphate hydrolases"/>
    <property type="match status" value="1"/>
</dbReference>
<dbReference type="NCBIfam" id="TIGR01662">
    <property type="entry name" value="HAD-SF-IIIA"/>
    <property type="match status" value="1"/>
</dbReference>
<dbReference type="PANTHER" id="PTHR12083">
    <property type="entry name" value="BIFUNCTIONAL POLYNUCLEOTIDE PHOSPHATASE/KINASE"/>
    <property type="match status" value="1"/>
</dbReference>
<dbReference type="Proteomes" id="UP001629113">
    <property type="component" value="Unassembled WGS sequence"/>
</dbReference>
<evidence type="ECO:0000313" key="2">
    <source>
        <dbReference type="EMBL" id="KAL3427713.1"/>
    </source>
</evidence>
<comment type="caution">
    <text evidence="2">The sequence shown here is derived from an EMBL/GenBank/DDBJ whole genome shotgun (WGS) entry which is preliminary data.</text>
</comment>
<keyword evidence="3" id="KW-1185">Reference proteome</keyword>
<dbReference type="InterPro" id="IPR006549">
    <property type="entry name" value="HAD-SF_hydro_IIIA"/>
</dbReference>
<feature type="compositionally biased region" description="Basic and acidic residues" evidence="1">
    <location>
        <begin position="304"/>
        <end position="316"/>
    </location>
</feature>
<feature type="region of interest" description="Disordered" evidence="1">
    <location>
        <begin position="260"/>
        <end position="318"/>
    </location>
</feature>
<keyword evidence="2" id="KW-0418">Kinase</keyword>
<dbReference type="NCBIfam" id="TIGR01664">
    <property type="entry name" value="DNA-3'-Pase"/>
    <property type="match status" value="1"/>
</dbReference>
<dbReference type="InterPro" id="IPR023214">
    <property type="entry name" value="HAD_sf"/>
</dbReference>
<dbReference type="Gene3D" id="3.40.50.1000">
    <property type="entry name" value="HAD superfamily/HAD-like"/>
    <property type="match status" value="1"/>
</dbReference>
<reference evidence="2 3" key="1">
    <citation type="submission" date="2024-06" db="EMBL/GenBank/DDBJ databases">
        <title>Complete genome of Phlyctema vagabunda strain 19-DSS-EL-015.</title>
        <authorList>
            <person name="Fiorenzani C."/>
        </authorList>
    </citation>
    <scope>NUCLEOTIDE SEQUENCE [LARGE SCALE GENOMIC DNA]</scope>
    <source>
        <strain evidence="2 3">19-DSS-EL-015</strain>
    </source>
</reference>
<evidence type="ECO:0000313" key="3">
    <source>
        <dbReference type="Proteomes" id="UP001629113"/>
    </source>
</evidence>
<dbReference type="PANTHER" id="PTHR12083:SF9">
    <property type="entry name" value="BIFUNCTIONAL POLYNUCLEOTIDE PHOSPHATASE_KINASE"/>
    <property type="match status" value="1"/>
</dbReference>
<evidence type="ECO:0000256" key="1">
    <source>
        <dbReference type="SAM" id="MobiDB-lite"/>
    </source>
</evidence>
<dbReference type="Pfam" id="PF09637">
    <property type="entry name" value="Med18"/>
    <property type="match status" value="1"/>
</dbReference>
<proteinExistence type="predicted"/>
<dbReference type="Pfam" id="PF13671">
    <property type="entry name" value="AAA_33"/>
    <property type="match status" value="1"/>
</dbReference>
<feature type="compositionally biased region" description="Polar residues" evidence="1">
    <location>
        <begin position="286"/>
        <end position="303"/>
    </location>
</feature>
<dbReference type="EMBL" id="JBFCZG010000001">
    <property type="protein sequence ID" value="KAL3427713.1"/>
    <property type="molecule type" value="Genomic_DNA"/>
</dbReference>
<protein>
    <submittedName>
        <fullName evidence="2">Polynucleotide kinase 3 phosphatase</fullName>
    </submittedName>
</protein>
<dbReference type="InterPro" id="IPR019095">
    <property type="entry name" value="Mediator_Med18"/>
</dbReference>
<sequence length="751" mass="84268">MHELYLAANVPYEDHTTALQILQGFCGANPESSTQRRLIWEGPRSRTLKGIPTAFIARQSPPKALLWKFLHDQLLRQSYCITLVYDVKKDAFSKSNEPGPSIDCDAVPGTLSWRDIADPVGARPVNSRLALDIPEERGLCSNLRALDHRFIKEFFQECFQFIYGDVIFNLSRYLELPQDSQSVESNVAQKPRDVLPPFESLHPYDSEDKWVLTASVEVQNGSDQSQLQQAIEQLMHVKTEFAGCFDFKVIDRNRSTVLTMSSHGEKRKAGPDRSISPPPLRKKLHSSTTKNAISSFFTPTSQKPPEKMTWHERGPNDDVPSTLLVGTYQPSDSTYISRSVPSTPTTKEKIAAFDFDSTLITTSSGKVFASDAHDWKWWHPSVPSILQKLYSEDGYKVVVLSNQGAISLSSSDKKGPKIGKQSKLEIFKAKASAVFNQLDIPITIYAATEKDIYRKPRTGMWEELLADYNIGKPDELNLPDSIFVGDAAGRPAVPKRSKDFSCSDRNFADNVGIAFFTPEEYFLKEDPRSFTRPFDPSEHLADGSTASQSVFARKNDRDIVLFCGSPGAGKSTFYWKYLQPLDYARVNQDTLKTRDKCIKVAAELLAEGSSVVVDNTNADTDVRSKWIELAKKYGVPIRCVLFTAGTALCQHNDAVRALNVGVSSLVHLILEFPNKNLAGDRSVEVAQKSHKADCMQMNPEKRTILPSIAFSSFASKFRKPSLSEGFQDITEVDFRFQGDEAEERIWTRHWN</sequence>
<dbReference type="InterPro" id="IPR013954">
    <property type="entry name" value="PNK3P"/>
</dbReference>
<dbReference type="Pfam" id="PF08645">
    <property type="entry name" value="PNK3P"/>
    <property type="match status" value="1"/>
</dbReference>